<comment type="caution">
    <text evidence="1">The sequence shown here is derived from an EMBL/GenBank/DDBJ whole genome shotgun (WGS) entry which is preliminary data.</text>
</comment>
<evidence type="ECO:0000313" key="2">
    <source>
        <dbReference type="Proteomes" id="UP000828048"/>
    </source>
</evidence>
<sequence length="323" mass="35197">MIIPPGYLFRPSDEEILVFYLGRKIKGLPLPCDVFIERDIYGVGPWQIFSDQDLWEICKNGMKTEGCSPVGGAGVGVVWCFGFLLLLSYIGFPLLVFSAAAVFSVGCSYVDPIVSCCCCCCCVAFLVSSLIAGLACFIAVAVLLVSGLVPKPGKRIRTKFVPATEGVPFSEELLEVEKQGENSPMHSDMVDGDFEELDSLISLLESEEQPSLGFDCDAYGTNSLSAEVVTSGHVLASSAPVALDTSQDMVAGYFEEQVSLLESEEQPSFNLDYDAFGYNPLTPEDTSHDYGEEVLTYLMEPYLPYQENLWSGEPNYFGVGLLT</sequence>
<name>A0ACB7Y7U7_9ERIC</name>
<gene>
    <name evidence="1" type="ORF">Vadar_019722</name>
</gene>
<dbReference type="EMBL" id="CM037157">
    <property type="protein sequence ID" value="KAH7849568.1"/>
    <property type="molecule type" value="Genomic_DNA"/>
</dbReference>
<proteinExistence type="predicted"/>
<keyword evidence="2" id="KW-1185">Reference proteome</keyword>
<reference evidence="1 2" key="1">
    <citation type="journal article" date="2021" name="Hortic Res">
        <title>High-quality reference genome and annotation aids understanding of berry development for evergreen blueberry (Vaccinium darrowii).</title>
        <authorList>
            <person name="Yu J."/>
            <person name="Hulse-Kemp A.M."/>
            <person name="Babiker E."/>
            <person name="Staton M."/>
        </authorList>
    </citation>
    <scope>NUCLEOTIDE SEQUENCE [LARGE SCALE GENOMIC DNA]</scope>
    <source>
        <strain evidence="2">cv. NJ 8807/NJ 8810</strain>
        <tissue evidence="1">Young leaf</tissue>
    </source>
</reference>
<organism evidence="1 2">
    <name type="scientific">Vaccinium darrowii</name>
    <dbReference type="NCBI Taxonomy" id="229202"/>
    <lineage>
        <taxon>Eukaryota</taxon>
        <taxon>Viridiplantae</taxon>
        <taxon>Streptophyta</taxon>
        <taxon>Embryophyta</taxon>
        <taxon>Tracheophyta</taxon>
        <taxon>Spermatophyta</taxon>
        <taxon>Magnoliopsida</taxon>
        <taxon>eudicotyledons</taxon>
        <taxon>Gunneridae</taxon>
        <taxon>Pentapetalae</taxon>
        <taxon>asterids</taxon>
        <taxon>Ericales</taxon>
        <taxon>Ericaceae</taxon>
        <taxon>Vaccinioideae</taxon>
        <taxon>Vaccinieae</taxon>
        <taxon>Vaccinium</taxon>
    </lineage>
</organism>
<evidence type="ECO:0000313" key="1">
    <source>
        <dbReference type="EMBL" id="KAH7849568.1"/>
    </source>
</evidence>
<dbReference type="Proteomes" id="UP000828048">
    <property type="component" value="Chromosome 7"/>
</dbReference>
<accession>A0ACB7Y7U7</accession>
<protein>
    <submittedName>
        <fullName evidence="1">Uncharacterized protein</fullName>
    </submittedName>
</protein>